<keyword evidence="8" id="KW-0800">Toxin</keyword>
<comment type="caution">
    <text evidence="10">The sequence shown here is derived from an EMBL/GenBank/DDBJ whole genome shotgun (WGS) entry which is preliminary data.</text>
</comment>
<sequence length="143" mass="15908">MNYLLDTSIVAPSGESVGMRQALKSWLVRASDRLFLSVVTLAEIERGSLAMETGKGGTDRSAWLDLMRHLYSDRFLPLDIETARLSGNLLDKARRSGAAPTFEDAAIAATASRRGLTIVTTRERHFRLMDVHFIDPQQHLPDP</sequence>
<keyword evidence="5 8" id="KW-0378">Hydrolase</keyword>
<feature type="binding site" evidence="8">
    <location>
        <position position="6"/>
    </location>
    <ligand>
        <name>Mg(2+)</name>
        <dbReference type="ChEBI" id="CHEBI:18420"/>
    </ligand>
</feature>
<comment type="function">
    <text evidence="8">Toxic component of a toxin-antitoxin (TA) system. An RNase.</text>
</comment>
<feature type="domain" description="PIN" evidence="9">
    <location>
        <begin position="3"/>
        <end position="129"/>
    </location>
</feature>
<evidence type="ECO:0000259" key="9">
    <source>
        <dbReference type="Pfam" id="PF01850"/>
    </source>
</evidence>
<evidence type="ECO:0000256" key="6">
    <source>
        <dbReference type="ARBA" id="ARBA00022842"/>
    </source>
</evidence>
<dbReference type="OrthoDB" id="7188375at2"/>
<keyword evidence="2 8" id="KW-1277">Toxin-antitoxin system</keyword>
<evidence type="ECO:0000256" key="2">
    <source>
        <dbReference type="ARBA" id="ARBA00022649"/>
    </source>
</evidence>
<dbReference type="HAMAP" id="MF_00265">
    <property type="entry name" value="VapC_Nob1"/>
    <property type="match status" value="1"/>
</dbReference>
<protein>
    <recommendedName>
        <fullName evidence="8">Ribonuclease VapC</fullName>
        <shortName evidence="8">RNase VapC</shortName>
        <ecNumber evidence="8">3.1.-.-</ecNumber>
    </recommendedName>
    <alternativeName>
        <fullName evidence="8">Toxin VapC</fullName>
    </alternativeName>
</protein>
<evidence type="ECO:0000256" key="3">
    <source>
        <dbReference type="ARBA" id="ARBA00022722"/>
    </source>
</evidence>
<evidence type="ECO:0000256" key="8">
    <source>
        <dbReference type="HAMAP-Rule" id="MF_00265"/>
    </source>
</evidence>
<name>A0A2U2DMQ5_9HYPH</name>
<dbReference type="InterPro" id="IPR029060">
    <property type="entry name" value="PIN-like_dom_sf"/>
</dbReference>
<dbReference type="InterPro" id="IPR050556">
    <property type="entry name" value="Type_II_TA_system_RNase"/>
</dbReference>
<dbReference type="Proteomes" id="UP000245252">
    <property type="component" value="Unassembled WGS sequence"/>
</dbReference>
<dbReference type="PANTHER" id="PTHR33653:SF1">
    <property type="entry name" value="RIBONUCLEASE VAPC2"/>
    <property type="match status" value="1"/>
</dbReference>
<dbReference type="GO" id="GO:0016787">
    <property type="term" value="F:hydrolase activity"/>
    <property type="evidence" value="ECO:0007669"/>
    <property type="project" value="UniProtKB-KW"/>
</dbReference>
<keyword evidence="3 8" id="KW-0540">Nuclease</keyword>
<organism evidence="10 11">
    <name type="scientific">Metarhizobium album</name>
    <dbReference type="NCBI Taxonomy" id="2182425"/>
    <lineage>
        <taxon>Bacteria</taxon>
        <taxon>Pseudomonadati</taxon>
        <taxon>Pseudomonadota</taxon>
        <taxon>Alphaproteobacteria</taxon>
        <taxon>Hyphomicrobiales</taxon>
        <taxon>Rhizobiaceae</taxon>
        <taxon>Metarhizobium</taxon>
    </lineage>
</organism>
<dbReference type="InterPro" id="IPR002716">
    <property type="entry name" value="PIN_dom"/>
</dbReference>
<dbReference type="EC" id="3.1.-.-" evidence="8"/>
<evidence type="ECO:0000256" key="5">
    <source>
        <dbReference type="ARBA" id="ARBA00022801"/>
    </source>
</evidence>
<dbReference type="GO" id="GO:0004540">
    <property type="term" value="F:RNA nuclease activity"/>
    <property type="evidence" value="ECO:0007669"/>
    <property type="project" value="InterPro"/>
</dbReference>
<comment type="similarity">
    <text evidence="7 8">Belongs to the PINc/VapC protein family.</text>
</comment>
<dbReference type="SUPFAM" id="SSF88723">
    <property type="entry name" value="PIN domain-like"/>
    <property type="match status" value="1"/>
</dbReference>
<accession>A0A2U2DMQ5</accession>
<dbReference type="Gene3D" id="3.40.50.1010">
    <property type="entry name" value="5'-nuclease"/>
    <property type="match status" value="1"/>
</dbReference>
<gene>
    <name evidence="8" type="primary">vapC</name>
    <name evidence="10" type="ORF">DEM27_20825</name>
</gene>
<reference evidence="10 11" key="1">
    <citation type="submission" date="2018-05" db="EMBL/GenBank/DDBJ databases">
        <title>The draft genome of strain NS-104.</title>
        <authorList>
            <person name="Hang P."/>
            <person name="Jiang J."/>
        </authorList>
    </citation>
    <scope>NUCLEOTIDE SEQUENCE [LARGE SCALE GENOMIC DNA]</scope>
    <source>
        <strain evidence="10 11">NS-104</strain>
    </source>
</reference>
<dbReference type="Pfam" id="PF01850">
    <property type="entry name" value="PIN"/>
    <property type="match status" value="1"/>
</dbReference>
<dbReference type="GO" id="GO:0000287">
    <property type="term" value="F:magnesium ion binding"/>
    <property type="evidence" value="ECO:0007669"/>
    <property type="project" value="UniProtKB-UniRule"/>
</dbReference>
<evidence type="ECO:0000313" key="11">
    <source>
        <dbReference type="Proteomes" id="UP000245252"/>
    </source>
</evidence>
<comment type="cofactor">
    <cofactor evidence="1 8">
        <name>Mg(2+)</name>
        <dbReference type="ChEBI" id="CHEBI:18420"/>
    </cofactor>
</comment>
<evidence type="ECO:0000256" key="4">
    <source>
        <dbReference type="ARBA" id="ARBA00022723"/>
    </source>
</evidence>
<keyword evidence="11" id="KW-1185">Reference proteome</keyword>
<dbReference type="GO" id="GO:0090729">
    <property type="term" value="F:toxin activity"/>
    <property type="evidence" value="ECO:0007669"/>
    <property type="project" value="UniProtKB-KW"/>
</dbReference>
<dbReference type="PANTHER" id="PTHR33653">
    <property type="entry name" value="RIBONUCLEASE VAPC2"/>
    <property type="match status" value="1"/>
</dbReference>
<keyword evidence="6 8" id="KW-0460">Magnesium</keyword>
<dbReference type="EMBL" id="QFBC01000010">
    <property type="protein sequence ID" value="PWE54542.1"/>
    <property type="molecule type" value="Genomic_DNA"/>
</dbReference>
<evidence type="ECO:0000256" key="1">
    <source>
        <dbReference type="ARBA" id="ARBA00001946"/>
    </source>
</evidence>
<dbReference type="RefSeq" id="WP_109460171.1">
    <property type="nucleotide sequence ID" value="NZ_QFBC01000010.1"/>
</dbReference>
<keyword evidence="4 8" id="KW-0479">Metal-binding</keyword>
<evidence type="ECO:0000256" key="7">
    <source>
        <dbReference type="ARBA" id="ARBA00038093"/>
    </source>
</evidence>
<dbReference type="InterPro" id="IPR022907">
    <property type="entry name" value="VapC_family"/>
</dbReference>
<evidence type="ECO:0000313" key="10">
    <source>
        <dbReference type="EMBL" id="PWE54542.1"/>
    </source>
</evidence>
<proteinExistence type="inferred from homology"/>
<dbReference type="AlphaFoldDB" id="A0A2U2DMQ5"/>
<feature type="binding site" evidence="8">
    <location>
        <position position="104"/>
    </location>
    <ligand>
        <name>Mg(2+)</name>
        <dbReference type="ChEBI" id="CHEBI:18420"/>
    </ligand>
</feature>